<dbReference type="AlphaFoldDB" id="A0A672G658"/>
<dbReference type="PROSITE" id="PS00211">
    <property type="entry name" value="ABC_TRANSPORTER_1"/>
    <property type="match status" value="1"/>
</dbReference>
<dbReference type="Proteomes" id="UP000472267">
    <property type="component" value="Chromosome 11"/>
</dbReference>
<dbReference type="InterPro" id="IPR011527">
    <property type="entry name" value="ABC1_TM_dom"/>
</dbReference>
<dbReference type="FunFam" id="1.20.1560.10:FF:000215">
    <property type="entry name" value="ABC transporter B family member 4"/>
    <property type="match status" value="1"/>
</dbReference>
<dbReference type="GO" id="GO:0005524">
    <property type="term" value="F:ATP binding"/>
    <property type="evidence" value="ECO:0007669"/>
    <property type="project" value="UniProtKB-KW"/>
</dbReference>
<dbReference type="SUPFAM" id="SSF52540">
    <property type="entry name" value="P-loop containing nucleoside triphosphate hydrolases"/>
    <property type="match status" value="1"/>
</dbReference>
<accession>A0A672G658</accession>
<dbReference type="OMA" id="LTMPLMD"/>
<name>A0A672G658_SALFA</name>
<dbReference type="GO" id="GO:0015421">
    <property type="term" value="F:ABC-type oligopeptide transporter activity"/>
    <property type="evidence" value="ECO:0007669"/>
    <property type="project" value="TreeGrafter"/>
</dbReference>
<evidence type="ECO:0000256" key="11">
    <source>
        <dbReference type="SAM" id="Phobius"/>
    </source>
</evidence>
<feature type="transmembrane region" description="Helical" evidence="11">
    <location>
        <begin position="168"/>
        <end position="185"/>
    </location>
</feature>
<keyword evidence="3" id="KW-0813">Transport</keyword>
<evidence type="ECO:0000256" key="7">
    <source>
        <dbReference type="ARBA" id="ARBA00022856"/>
    </source>
</evidence>
<evidence type="ECO:0000256" key="6">
    <source>
        <dbReference type="ARBA" id="ARBA00022840"/>
    </source>
</evidence>
<comment type="subcellular location">
    <subcellularLocation>
        <location evidence="1">Endomembrane system</location>
        <topology evidence="1">Multi-pass membrane protein</topology>
    </subcellularLocation>
</comment>
<dbReference type="Gene3D" id="1.20.1560.10">
    <property type="entry name" value="ABC transporter type 1, transmembrane domain"/>
    <property type="match status" value="1"/>
</dbReference>
<evidence type="ECO:0000256" key="10">
    <source>
        <dbReference type="ARBA" id="ARBA00023136"/>
    </source>
</evidence>
<dbReference type="InterPro" id="IPR003593">
    <property type="entry name" value="AAA+_ATPase"/>
</dbReference>
<keyword evidence="4 11" id="KW-0812">Transmembrane</keyword>
<keyword evidence="15" id="KW-1185">Reference proteome</keyword>
<protein>
    <submittedName>
        <fullName evidence="14">Antigen peptide transporter 1-like</fullName>
    </submittedName>
</protein>
<reference evidence="14" key="1">
    <citation type="submission" date="2019-06" db="EMBL/GenBank/DDBJ databases">
        <authorList>
            <consortium name="Wellcome Sanger Institute Data Sharing"/>
        </authorList>
    </citation>
    <scope>NUCLEOTIDE SEQUENCE [LARGE SCALE GENOMIC DNA]</scope>
</reference>
<dbReference type="Pfam" id="PF00005">
    <property type="entry name" value="ABC_tran"/>
    <property type="match status" value="1"/>
</dbReference>
<dbReference type="InterPro" id="IPR027417">
    <property type="entry name" value="P-loop_NTPase"/>
</dbReference>
<keyword evidence="9 11" id="KW-1133">Transmembrane helix</keyword>
<evidence type="ECO:0000256" key="5">
    <source>
        <dbReference type="ARBA" id="ARBA00022741"/>
    </source>
</evidence>
<keyword evidence="5" id="KW-0547">Nucleotide-binding</keyword>
<dbReference type="PANTHER" id="PTHR43394">
    <property type="entry name" value="ATP-DEPENDENT PERMEASE MDL1, MITOCHONDRIAL"/>
    <property type="match status" value="1"/>
</dbReference>
<keyword evidence="8" id="KW-1278">Translocase</keyword>
<dbReference type="GO" id="GO:0012505">
    <property type="term" value="C:endomembrane system"/>
    <property type="evidence" value="ECO:0007669"/>
    <property type="project" value="UniProtKB-SubCell"/>
</dbReference>
<dbReference type="GO" id="GO:0016020">
    <property type="term" value="C:membrane"/>
    <property type="evidence" value="ECO:0007669"/>
    <property type="project" value="InterPro"/>
</dbReference>
<dbReference type="Pfam" id="PF00664">
    <property type="entry name" value="ABC_membrane"/>
    <property type="match status" value="1"/>
</dbReference>
<proteinExistence type="inferred from homology"/>
<dbReference type="InterPro" id="IPR036640">
    <property type="entry name" value="ABC1_TM_sf"/>
</dbReference>
<feature type="domain" description="ABC transmembrane type-1" evidence="13">
    <location>
        <begin position="173"/>
        <end position="455"/>
    </location>
</feature>
<dbReference type="GO" id="GO:0016887">
    <property type="term" value="F:ATP hydrolysis activity"/>
    <property type="evidence" value="ECO:0007669"/>
    <property type="project" value="InterPro"/>
</dbReference>
<keyword evidence="7" id="KW-0653">Protein transport</keyword>
<dbReference type="InterPro" id="IPR019793">
    <property type="entry name" value="Peroxidases_heam-ligand_BS"/>
</dbReference>
<dbReference type="InterPro" id="IPR003439">
    <property type="entry name" value="ABC_transporter-like_ATP-bd"/>
</dbReference>
<reference evidence="14" key="2">
    <citation type="submission" date="2025-08" db="UniProtKB">
        <authorList>
            <consortium name="Ensembl"/>
        </authorList>
    </citation>
    <scope>IDENTIFICATION</scope>
</reference>
<dbReference type="Gene3D" id="3.40.50.300">
    <property type="entry name" value="P-loop containing nucleotide triphosphate hydrolases"/>
    <property type="match status" value="1"/>
</dbReference>
<evidence type="ECO:0000313" key="15">
    <source>
        <dbReference type="Proteomes" id="UP000472267"/>
    </source>
</evidence>
<dbReference type="InterPro" id="IPR017871">
    <property type="entry name" value="ABC_transporter-like_CS"/>
</dbReference>
<evidence type="ECO:0000256" key="2">
    <source>
        <dbReference type="ARBA" id="ARBA00006493"/>
    </source>
</evidence>
<dbReference type="Ensembl" id="ENSSFAT00005014310.1">
    <property type="protein sequence ID" value="ENSSFAP00005013732.1"/>
    <property type="gene ID" value="ENSSFAG00005007444.1"/>
</dbReference>
<dbReference type="InterPro" id="IPR039421">
    <property type="entry name" value="Type_1_exporter"/>
</dbReference>
<keyword evidence="6" id="KW-0067">ATP-binding</keyword>
<reference evidence="14" key="3">
    <citation type="submission" date="2025-09" db="UniProtKB">
        <authorList>
            <consortium name="Ensembl"/>
        </authorList>
    </citation>
    <scope>IDENTIFICATION</scope>
</reference>
<evidence type="ECO:0000256" key="9">
    <source>
        <dbReference type="ARBA" id="ARBA00022989"/>
    </source>
</evidence>
<dbReference type="PANTHER" id="PTHR43394:SF13">
    <property type="entry name" value="ANTIGEN PEPTIDE TRANSPORTER 1"/>
    <property type="match status" value="1"/>
</dbReference>
<dbReference type="FunFam" id="3.40.50.300:FF:000140">
    <property type="entry name" value="Lipid A export ATP-binding/permease protein MsbA"/>
    <property type="match status" value="1"/>
</dbReference>
<sequence>MQKISSSSFVLPVLCVCVDVCVVRAVRLAQPCPFLLPRPFLALWGGALLRASALLLLSFLGGLRRMRGPEGLQSLAVLCFHRPAYVALLGALGRPAQEELWAWHSWGRVLQGYAVTLVAWTYWSRYVAALLSSGVRWVRSALKTGSAGGSAEVSGTALKRLLGCMRPYLWRFVFVLALVMLSSYGEMAVPKYTGHMADWIVNEEAPNAFSEAIWLMAVLTVLSAVLEFVCDLTYNTTMSAIHTSIQAAVLEAVLQQDIAFFDATSTGELVSRVTTDTSDMSEALSDELSLVMWYTARFVFLLIFMLSQSWKLTLLSCMGVPIIWVLPEFIGHFRQIIAAKSQDLLAKANQVATETFSCIKTVKCFANEDGETDRYRRRMDDIYALNKQDAATYAASTWANSMTSLALKVAILYYGGLLVTEGAVSSGDLVAFVLYELQFTSSLEAVMRCYPEVKKAIGASEKIFEYLDREPQVPPDGSLEPDRLEGHVQFRNVTFCYPGKANENPPVLKNVSLELKPGKITALVGSNRSGKSTCVKLLERFYQLQNGDGEILLDGKPLQSYKDQYLHDQIAVVSQDCLLFARSVRENIKYGRENASEEEMIEAAQLASAHSFITGLPSGYDTDAGEKGGQVSGGQKQRIAIARALIKQPKVLILDNATSDLDGENRHQVSQTLLNQARSCSVLLVSNNMSMVESADHIVVLNGGEVEEAGGHDELMRRGGFYAQQVEKQHLGFQRPEEAGSQLL</sequence>
<feature type="transmembrane region" description="Helical" evidence="11">
    <location>
        <begin position="41"/>
        <end position="63"/>
    </location>
</feature>
<keyword evidence="7" id="KW-0571">Peptide transport</keyword>
<evidence type="ECO:0000313" key="14">
    <source>
        <dbReference type="Ensembl" id="ENSSFAP00005013732.1"/>
    </source>
</evidence>
<feature type="transmembrane region" description="Helical" evidence="11">
    <location>
        <begin position="312"/>
        <end position="330"/>
    </location>
</feature>
<evidence type="ECO:0000256" key="1">
    <source>
        <dbReference type="ARBA" id="ARBA00004127"/>
    </source>
</evidence>
<dbReference type="PROSITE" id="PS00435">
    <property type="entry name" value="PEROXIDASE_1"/>
    <property type="match status" value="1"/>
</dbReference>
<dbReference type="PRINTS" id="PR01896">
    <property type="entry name" value="TAP1PROTEIN"/>
</dbReference>
<dbReference type="SMART" id="SM00382">
    <property type="entry name" value="AAA"/>
    <property type="match status" value="1"/>
</dbReference>
<evidence type="ECO:0000256" key="3">
    <source>
        <dbReference type="ARBA" id="ARBA00022448"/>
    </source>
</evidence>
<evidence type="ECO:0000256" key="4">
    <source>
        <dbReference type="ARBA" id="ARBA00022692"/>
    </source>
</evidence>
<feature type="domain" description="ABC transporter" evidence="12">
    <location>
        <begin position="488"/>
        <end position="728"/>
    </location>
</feature>
<dbReference type="PROSITE" id="PS50893">
    <property type="entry name" value="ABC_TRANSPORTER_2"/>
    <property type="match status" value="1"/>
</dbReference>
<evidence type="ECO:0000259" key="13">
    <source>
        <dbReference type="PROSITE" id="PS50929"/>
    </source>
</evidence>
<dbReference type="InParanoid" id="A0A672G658"/>
<keyword evidence="10 11" id="KW-0472">Membrane</keyword>
<organism evidence="14 15">
    <name type="scientific">Salarias fasciatus</name>
    <name type="common">Jewelled blenny</name>
    <name type="synonym">Blennius fasciatus</name>
    <dbReference type="NCBI Taxonomy" id="181472"/>
    <lineage>
        <taxon>Eukaryota</taxon>
        <taxon>Metazoa</taxon>
        <taxon>Chordata</taxon>
        <taxon>Craniata</taxon>
        <taxon>Vertebrata</taxon>
        <taxon>Euteleostomi</taxon>
        <taxon>Actinopterygii</taxon>
        <taxon>Neopterygii</taxon>
        <taxon>Teleostei</taxon>
        <taxon>Neoteleostei</taxon>
        <taxon>Acanthomorphata</taxon>
        <taxon>Ovalentaria</taxon>
        <taxon>Blenniimorphae</taxon>
        <taxon>Blenniiformes</taxon>
        <taxon>Blennioidei</taxon>
        <taxon>Blenniidae</taxon>
        <taxon>Salariinae</taxon>
        <taxon>Salarias</taxon>
    </lineage>
</organism>
<dbReference type="OrthoDB" id="6500128at2759"/>
<gene>
    <name evidence="14" type="primary">tap1</name>
</gene>
<comment type="similarity">
    <text evidence="2">Belongs to the ABC transporter superfamily. ABCB family. MHC peptide exporter (TC 3.A.1.209) subfamily.</text>
</comment>
<dbReference type="PROSITE" id="PS50929">
    <property type="entry name" value="ABC_TM1F"/>
    <property type="match status" value="1"/>
</dbReference>
<dbReference type="SUPFAM" id="SSF90123">
    <property type="entry name" value="ABC transporter transmembrane region"/>
    <property type="match status" value="1"/>
</dbReference>
<evidence type="ECO:0000256" key="8">
    <source>
        <dbReference type="ARBA" id="ARBA00022967"/>
    </source>
</evidence>
<feature type="transmembrane region" description="Helical" evidence="11">
    <location>
        <begin position="212"/>
        <end position="234"/>
    </location>
</feature>
<evidence type="ECO:0000259" key="12">
    <source>
        <dbReference type="PROSITE" id="PS50893"/>
    </source>
</evidence>